<dbReference type="EMBL" id="KB742479">
    <property type="protein sequence ID" value="EOB08074.1"/>
    <property type="molecule type" value="Genomic_DNA"/>
</dbReference>
<evidence type="ECO:0000313" key="2">
    <source>
        <dbReference type="Proteomes" id="UP000296049"/>
    </source>
</evidence>
<dbReference type="Proteomes" id="UP000296049">
    <property type="component" value="Unassembled WGS sequence"/>
</dbReference>
<name>R0LQS5_ANAPL</name>
<organism evidence="1 2">
    <name type="scientific">Anas platyrhynchos</name>
    <name type="common">Mallard</name>
    <name type="synonym">Anas boschas</name>
    <dbReference type="NCBI Taxonomy" id="8839"/>
    <lineage>
        <taxon>Eukaryota</taxon>
        <taxon>Metazoa</taxon>
        <taxon>Chordata</taxon>
        <taxon>Craniata</taxon>
        <taxon>Vertebrata</taxon>
        <taxon>Euteleostomi</taxon>
        <taxon>Archelosauria</taxon>
        <taxon>Archosauria</taxon>
        <taxon>Dinosauria</taxon>
        <taxon>Saurischia</taxon>
        <taxon>Theropoda</taxon>
        <taxon>Coelurosauria</taxon>
        <taxon>Aves</taxon>
        <taxon>Neognathae</taxon>
        <taxon>Galloanserae</taxon>
        <taxon>Anseriformes</taxon>
        <taxon>Anatidae</taxon>
        <taxon>Anatinae</taxon>
        <taxon>Anas</taxon>
    </lineage>
</organism>
<accession>R0LQS5</accession>
<evidence type="ECO:0000313" key="1">
    <source>
        <dbReference type="EMBL" id="EOB08074.1"/>
    </source>
</evidence>
<protein>
    <submittedName>
        <fullName evidence="1">Uncharacterized protein</fullName>
    </submittedName>
</protein>
<proteinExistence type="predicted"/>
<sequence>MICERQIPHILPDEPDMMAAVFRMLNSTVSFTGISLPINEELCLAEEAVDGTWISAARLISSDSPIMSASTRLPASAPYLHTGFASLMCAHNTLGTKTPRPEPVTEGAANTAGCSELAPRRKRGHSTTLQPGCGTGARCADETVSIHSSFKARMLPACLIGAETKGAMNSRDQVIGFPEIVTKIAL</sequence>
<dbReference type="AlphaFoldDB" id="R0LQS5"/>
<keyword evidence="2" id="KW-1185">Reference proteome</keyword>
<gene>
    <name evidence="1" type="ORF">Anapl_00317</name>
</gene>
<reference evidence="2" key="1">
    <citation type="journal article" date="2013" name="Nat. Genet.">
        <title>The duck genome and transcriptome provide insight into an avian influenza virus reservoir species.</title>
        <authorList>
            <person name="Huang Y."/>
            <person name="Li Y."/>
            <person name="Burt D.W."/>
            <person name="Chen H."/>
            <person name="Zhang Y."/>
            <person name="Qian W."/>
            <person name="Kim H."/>
            <person name="Gan S."/>
            <person name="Zhao Y."/>
            <person name="Li J."/>
            <person name="Yi K."/>
            <person name="Feng H."/>
            <person name="Zhu P."/>
            <person name="Li B."/>
            <person name="Liu Q."/>
            <person name="Fairley S."/>
            <person name="Magor K.E."/>
            <person name="Du Z."/>
            <person name="Hu X."/>
            <person name="Goodman L."/>
            <person name="Tafer H."/>
            <person name="Vignal A."/>
            <person name="Lee T."/>
            <person name="Kim K.W."/>
            <person name="Sheng Z."/>
            <person name="An Y."/>
            <person name="Searle S."/>
            <person name="Herrero J."/>
            <person name="Groenen M.A."/>
            <person name="Crooijmans R.P."/>
            <person name="Faraut T."/>
            <person name="Cai Q."/>
            <person name="Webster R.G."/>
            <person name="Aldridge J.R."/>
            <person name="Warren W.C."/>
            <person name="Bartschat S."/>
            <person name="Kehr S."/>
            <person name="Marz M."/>
            <person name="Stadler P.F."/>
            <person name="Smith J."/>
            <person name="Kraus R.H."/>
            <person name="Zhao Y."/>
            <person name="Ren L."/>
            <person name="Fei J."/>
            <person name="Morisson M."/>
            <person name="Kaiser P."/>
            <person name="Griffin D.K."/>
            <person name="Rao M."/>
            <person name="Pitel F."/>
            <person name="Wang J."/>
            <person name="Li N."/>
        </authorList>
    </citation>
    <scope>NUCLEOTIDE SEQUENCE [LARGE SCALE GENOMIC DNA]</scope>
</reference>